<dbReference type="EMBL" id="JAXCLA010000008">
    <property type="protein sequence ID" value="MDY0747758.1"/>
    <property type="molecule type" value="Genomic_DNA"/>
</dbReference>
<organism evidence="2 3">
    <name type="scientific">Roseateles agri</name>
    <dbReference type="NCBI Taxonomy" id="3098619"/>
    <lineage>
        <taxon>Bacteria</taxon>
        <taxon>Pseudomonadati</taxon>
        <taxon>Pseudomonadota</taxon>
        <taxon>Betaproteobacteria</taxon>
        <taxon>Burkholderiales</taxon>
        <taxon>Sphaerotilaceae</taxon>
        <taxon>Roseateles</taxon>
    </lineage>
</organism>
<comment type="caution">
    <text evidence="2">The sequence shown here is derived from an EMBL/GenBank/DDBJ whole genome shotgun (WGS) entry which is preliminary data.</text>
</comment>
<keyword evidence="3" id="KW-1185">Reference proteome</keyword>
<feature type="chain" id="PRO_5046354505" description="DUF2147 domain-containing protein" evidence="1">
    <location>
        <begin position="19"/>
        <end position="131"/>
    </location>
</feature>
<evidence type="ECO:0000313" key="3">
    <source>
        <dbReference type="Proteomes" id="UP001285263"/>
    </source>
</evidence>
<protein>
    <recommendedName>
        <fullName evidence="4">DUF2147 domain-containing protein</fullName>
    </recommendedName>
</protein>
<evidence type="ECO:0000256" key="1">
    <source>
        <dbReference type="SAM" id="SignalP"/>
    </source>
</evidence>
<feature type="signal peptide" evidence="1">
    <location>
        <begin position="1"/>
        <end position="18"/>
    </location>
</feature>
<sequence>MRRSLVTVLALVAGHVSAGEPPVPKESQGYWVPAGASCKSELGVFVGANSVEFRNKQQRRLIKTQACFSCEGGARYSGIVIWVTANAPDSGEFTVYLNSEERQGMAKVEIDDAAMRSAFPLGGIALKRCEI</sequence>
<name>A0ABU5DN61_9BURK</name>
<dbReference type="Proteomes" id="UP001285263">
    <property type="component" value="Unassembled WGS sequence"/>
</dbReference>
<gene>
    <name evidence="2" type="ORF">SNE35_24860</name>
</gene>
<accession>A0ABU5DN61</accession>
<keyword evidence="1" id="KW-0732">Signal</keyword>
<evidence type="ECO:0000313" key="2">
    <source>
        <dbReference type="EMBL" id="MDY0747758.1"/>
    </source>
</evidence>
<proteinExistence type="predicted"/>
<dbReference type="RefSeq" id="WP_320425712.1">
    <property type="nucleotide sequence ID" value="NZ_JAXCLA010000008.1"/>
</dbReference>
<evidence type="ECO:0008006" key="4">
    <source>
        <dbReference type="Google" id="ProtNLM"/>
    </source>
</evidence>
<reference evidence="2 3" key="1">
    <citation type="submission" date="2023-11" db="EMBL/GenBank/DDBJ databases">
        <title>Paucibacter sp. nov., isolated from fresh soil in Korea.</title>
        <authorList>
            <person name="Le N.T.T."/>
        </authorList>
    </citation>
    <scope>NUCLEOTIDE SEQUENCE [LARGE SCALE GENOMIC DNA]</scope>
    <source>
        <strain evidence="2 3">R3-3</strain>
    </source>
</reference>